<dbReference type="RefSeq" id="WP_367885118.1">
    <property type="nucleotide sequence ID" value="NZ_CP130612.1"/>
</dbReference>
<dbReference type="CDD" id="cd00756">
    <property type="entry name" value="MoaE"/>
    <property type="match status" value="1"/>
</dbReference>
<evidence type="ECO:0000313" key="14">
    <source>
        <dbReference type="Proteomes" id="UP001229955"/>
    </source>
</evidence>
<reference evidence="12" key="1">
    <citation type="submission" date="2023-07" db="EMBL/GenBank/DDBJ databases">
        <authorList>
            <person name="Haufschild T."/>
            <person name="Kallscheuer N."/>
            <person name="Hammer J."/>
            <person name="Kohn T."/>
            <person name="Kabuu M."/>
            <person name="Jogler M."/>
            <person name="Wohfarth N."/>
            <person name="Heuer A."/>
            <person name="Rohde M."/>
            <person name="van Teeseling M.C.F."/>
            <person name="Jogler C."/>
        </authorList>
    </citation>
    <scope>NUCLEOTIDE SEQUENCE</scope>
    <source>
        <strain evidence="12">Strain 138</strain>
        <strain evidence="13">Strain 318</strain>
    </source>
</reference>
<proteinExistence type="inferred from homology"/>
<comment type="pathway">
    <text evidence="1">Cofactor biosynthesis; molybdopterin biosynthesis.</text>
</comment>
<organism evidence="12">
    <name type="scientific">Pseudogemmatithrix spongiicola</name>
    <dbReference type="NCBI Taxonomy" id="3062599"/>
    <lineage>
        <taxon>Bacteria</taxon>
        <taxon>Pseudomonadati</taxon>
        <taxon>Gemmatimonadota</taxon>
        <taxon>Gemmatimonadia</taxon>
        <taxon>Gemmatimonadales</taxon>
        <taxon>Gemmatimonadaceae</taxon>
        <taxon>Pseudogemmatithrix</taxon>
    </lineage>
</organism>
<protein>
    <recommendedName>
        <fullName evidence="4">Molybdopterin synthase catalytic subunit</fullName>
        <ecNumber evidence="3">2.8.1.12</ecNumber>
    </recommendedName>
    <alternativeName>
        <fullName evidence="9">MPT synthase subunit 2</fullName>
    </alternativeName>
    <alternativeName>
        <fullName evidence="7">Molybdenum cofactor biosynthesis protein E</fullName>
    </alternativeName>
    <alternativeName>
        <fullName evidence="8">Molybdopterin-converting factor large subunit</fullName>
    </alternativeName>
    <alternativeName>
        <fullName evidence="10">Molybdopterin-converting factor subunit 2</fullName>
    </alternativeName>
</protein>
<evidence type="ECO:0000256" key="1">
    <source>
        <dbReference type="ARBA" id="ARBA00005046"/>
    </source>
</evidence>
<dbReference type="Proteomes" id="UP001229955">
    <property type="component" value="Chromosome"/>
</dbReference>
<dbReference type="InterPro" id="IPR036563">
    <property type="entry name" value="MoaE_sf"/>
</dbReference>
<comment type="subunit">
    <text evidence="6">Heterotetramer of 2 MoaD subunits and 2 MoaE subunits. Also stable as homodimer. The enzyme changes between these two forms during catalysis.</text>
</comment>
<dbReference type="AlphaFoldDB" id="A0AA49Q5I3"/>
<evidence type="ECO:0000313" key="13">
    <source>
        <dbReference type="EMBL" id="WKW15149.1"/>
    </source>
</evidence>
<gene>
    <name evidence="12" type="ORF">Strain138_001523</name>
    <name evidence="13" type="ORF">Strain318_001523</name>
</gene>
<keyword evidence="5" id="KW-0501">Molybdenum cofactor biosynthesis</keyword>
<dbReference type="KEGG" id="pspc:Strain318_001523"/>
<dbReference type="InterPro" id="IPR003448">
    <property type="entry name" value="Mopterin_biosynth_MoaE"/>
</dbReference>
<evidence type="ECO:0000256" key="6">
    <source>
        <dbReference type="ARBA" id="ARBA00026066"/>
    </source>
</evidence>
<evidence type="ECO:0000256" key="2">
    <source>
        <dbReference type="ARBA" id="ARBA00005426"/>
    </source>
</evidence>
<comment type="catalytic activity">
    <reaction evidence="11">
        <text>2 [molybdopterin-synthase sulfur-carrier protein]-C-terminal-Gly-aminoethanethioate + cyclic pyranopterin phosphate + H2O = molybdopterin + 2 [molybdopterin-synthase sulfur-carrier protein]-C-terminal Gly-Gly + 2 H(+)</text>
        <dbReference type="Rhea" id="RHEA:26333"/>
        <dbReference type="Rhea" id="RHEA-COMP:12202"/>
        <dbReference type="Rhea" id="RHEA-COMP:19907"/>
        <dbReference type="ChEBI" id="CHEBI:15377"/>
        <dbReference type="ChEBI" id="CHEBI:15378"/>
        <dbReference type="ChEBI" id="CHEBI:58698"/>
        <dbReference type="ChEBI" id="CHEBI:59648"/>
        <dbReference type="ChEBI" id="CHEBI:90778"/>
        <dbReference type="ChEBI" id="CHEBI:232372"/>
        <dbReference type="EC" id="2.8.1.12"/>
    </reaction>
</comment>
<sequence>MRTALVDRPLDPTALLAEVAAVSSGASTLFVGTVRRSNQGRAVTGIDYSAYAPMAEAEMQRIAEEAVARFGTPHVVVEHRLGTLTLGEASIAIAVSHERRAAAMDAQRYIIEEFKARVPIWKREHYVDGDRAWVDNQGGAVAV</sequence>
<evidence type="ECO:0000256" key="11">
    <source>
        <dbReference type="ARBA" id="ARBA00049878"/>
    </source>
</evidence>
<comment type="similarity">
    <text evidence="2">Belongs to the MoaE family.</text>
</comment>
<dbReference type="EC" id="2.8.1.12" evidence="3"/>
<evidence type="ECO:0000256" key="7">
    <source>
        <dbReference type="ARBA" id="ARBA00029745"/>
    </source>
</evidence>
<dbReference type="GO" id="GO:0030366">
    <property type="term" value="F:molybdopterin synthase activity"/>
    <property type="evidence" value="ECO:0007669"/>
    <property type="project" value="UniProtKB-EC"/>
</dbReference>
<evidence type="ECO:0000256" key="9">
    <source>
        <dbReference type="ARBA" id="ARBA00030781"/>
    </source>
</evidence>
<evidence type="ECO:0000256" key="5">
    <source>
        <dbReference type="ARBA" id="ARBA00023150"/>
    </source>
</evidence>
<evidence type="ECO:0000256" key="8">
    <source>
        <dbReference type="ARBA" id="ARBA00030407"/>
    </source>
</evidence>
<dbReference type="Gene3D" id="3.90.1170.40">
    <property type="entry name" value="Molybdopterin biosynthesis MoaE subunit"/>
    <property type="match status" value="1"/>
</dbReference>
<dbReference type="PANTHER" id="PTHR23404">
    <property type="entry name" value="MOLYBDOPTERIN SYNTHASE RELATED"/>
    <property type="match status" value="1"/>
</dbReference>
<evidence type="ECO:0000256" key="3">
    <source>
        <dbReference type="ARBA" id="ARBA00011950"/>
    </source>
</evidence>
<dbReference type="EMBL" id="CP130612">
    <property type="protein sequence ID" value="WKW12240.1"/>
    <property type="molecule type" value="Genomic_DNA"/>
</dbReference>
<accession>A0AA49Q7W5</accession>
<name>A0AA49Q5I3_9BACT</name>
<dbReference type="EMBL" id="CP130613">
    <property type="protein sequence ID" value="WKW15149.1"/>
    <property type="molecule type" value="Genomic_DNA"/>
</dbReference>
<evidence type="ECO:0000256" key="10">
    <source>
        <dbReference type="ARBA" id="ARBA00032474"/>
    </source>
</evidence>
<accession>A0AA49Q5I3</accession>
<keyword evidence="14" id="KW-1185">Reference proteome</keyword>
<dbReference type="Pfam" id="PF02391">
    <property type="entry name" value="MoaE"/>
    <property type="match status" value="1"/>
</dbReference>
<evidence type="ECO:0000256" key="4">
    <source>
        <dbReference type="ARBA" id="ARBA00013858"/>
    </source>
</evidence>
<dbReference type="GO" id="GO:0006777">
    <property type="term" value="P:Mo-molybdopterin cofactor biosynthetic process"/>
    <property type="evidence" value="ECO:0007669"/>
    <property type="project" value="UniProtKB-KW"/>
</dbReference>
<evidence type="ECO:0000313" key="12">
    <source>
        <dbReference type="EMBL" id="WKW12240.1"/>
    </source>
</evidence>
<dbReference type="SUPFAM" id="SSF54690">
    <property type="entry name" value="Molybdopterin synthase subunit MoaE"/>
    <property type="match status" value="1"/>
</dbReference>